<sequence length="107" mass="11905">MLDVILPEALSLGSDDKTELLCATLEIFCSASRLTSVVRTWEGSESLPAMTGSRILETAGRLEDPLDHKKLELDNCTSQTKISKIQDNRTSMVQKLEKYEPVLLHSL</sequence>
<proteinExistence type="predicted"/>
<gene>
    <name evidence="1" type="ORF">Vadar_019847</name>
</gene>
<reference evidence="1 2" key="1">
    <citation type="journal article" date="2021" name="Hortic Res">
        <title>High-quality reference genome and annotation aids understanding of berry development for evergreen blueberry (Vaccinium darrowii).</title>
        <authorList>
            <person name="Yu J."/>
            <person name="Hulse-Kemp A.M."/>
            <person name="Babiker E."/>
            <person name="Staton M."/>
        </authorList>
    </citation>
    <scope>NUCLEOTIDE SEQUENCE [LARGE SCALE GENOMIC DNA]</scope>
    <source>
        <strain evidence="2">cv. NJ 8807/NJ 8810</strain>
        <tissue evidence="1">Young leaf</tissue>
    </source>
</reference>
<evidence type="ECO:0000313" key="1">
    <source>
        <dbReference type="EMBL" id="KAH7866397.1"/>
    </source>
</evidence>
<dbReference type="EMBL" id="CM037159">
    <property type="protein sequence ID" value="KAH7866397.1"/>
    <property type="molecule type" value="Genomic_DNA"/>
</dbReference>
<organism evidence="1 2">
    <name type="scientific">Vaccinium darrowii</name>
    <dbReference type="NCBI Taxonomy" id="229202"/>
    <lineage>
        <taxon>Eukaryota</taxon>
        <taxon>Viridiplantae</taxon>
        <taxon>Streptophyta</taxon>
        <taxon>Embryophyta</taxon>
        <taxon>Tracheophyta</taxon>
        <taxon>Spermatophyta</taxon>
        <taxon>Magnoliopsida</taxon>
        <taxon>eudicotyledons</taxon>
        <taxon>Gunneridae</taxon>
        <taxon>Pentapetalae</taxon>
        <taxon>asterids</taxon>
        <taxon>Ericales</taxon>
        <taxon>Ericaceae</taxon>
        <taxon>Vaccinioideae</taxon>
        <taxon>Vaccinieae</taxon>
        <taxon>Vaccinium</taxon>
    </lineage>
</organism>
<keyword evidence="2" id="KW-1185">Reference proteome</keyword>
<dbReference type="Proteomes" id="UP000828048">
    <property type="component" value="Chromosome 9"/>
</dbReference>
<comment type="caution">
    <text evidence="1">The sequence shown here is derived from an EMBL/GenBank/DDBJ whole genome shotgun (WGS) entry which is preliminary data.</text>
</comment>
<accession>A0ACB7ZKJ7</accession>
<protein>
    <submittedName>
        <fullName evidence="1">Uncharacterized protein</fullName>
    </submittedName>
</protein>
<evidence type="ECO:0000313" key="2">
    <source>
        <dbReference type="Proteomes" id="UP000828048"/>
    </source>
</evidence>
<name>A0ACB7ZKJ7_9ERIC</name>